<protein>
    <submittedName>
        <fullName evidence="1">Uncharacterized protein</fullName>
    </submittedName>
</protein>
<organism evidence="1">
    <name type="scientific">marine sediment metagenome</name>
    <dbReference type="NCBI Taxonomy" id="412755"/>
    <lineage>
        <taxon>unclassified sequences</taxon>
        <taxon>metagenomes</taxon>
        <taxon>ecological metagenomes</taxon>
    </lineage>
</organism>
<sequence>MLADAWLKVVGAFTPDDMKLLKAQGCASGLFDFLEAFEELFLAWRRTEQSINKAVLTDVRDRLDELRAALREG</sequence>
<gene>
    <name evidence="1" type="ORF">S12H4_22706</name>
</gene>
<proteinExistence type="predicted"/>
<dbReference type="EMBL" id="BARW01011896">
    <property type="protein sequence ID" value="GAI78008.1"/>
    <property type="molecule type" value="Genomic_DNA"/>
</dbReference>
<comment type="caution">
    <text evidence="1">The sequence shown here is derived from an EMBL/GenBank/DDBJ whole genome shotgun (WGS) entry which is preliminary data.</text>
</comment>
<evidence type="ECO:0000313" key="1">
    <source>
        <dbReference type="EMBL" id="GAI78008.1"/>
    </source>
</evidence>
<reference evidence="1" key="1">
    <citation type="journal article" date="2014" name="Front. Microbiol.">
        <title>High frequency of phylogenetically diverse reductive dehalogenase-homologous genes in deep subseafloor sedimentary metagenomes.</title>
        <authorList>
            <person name="Kawai M."/>
            <person name="Futagami T."/>
            <person name="Toyoda A."/>
            <person name="Takaki Y."/>
            <person name="Nishi S."/>
            <person name="Hori S."/>
            <person name="Arai W."/>
            <person name="Tsubouchi T."/>
            <person name="Morono Y."/>
            <person name="Uchiyama I."/>
            <person name="Ito T."/>
            <person name="Fujiyama A."/>
            <person name="Inagaki F."/>
            <person name="Takami H."/>
        </authorList>
    </citation>
    <scope>NUCLEOTIDE SEQUENCE</scope>
    <source>
        <strain evidence="1">Expedition CK06-06</strain>
    </source>
</reference>
<dbReference type="AlphaFoldDB" id="X1RBT4"/>
<accession>X1RBT4</accession>
<name>X1RBT4_9ZZZZ</name>